<keyword evidence="5" id="KW-1185">Reference proteome</keyword>
<sequence>MATQIKAGPLTLALGLVTAGVGMLVYNFGGFQSPKIFWRFWPLLLIALGAEFFIRRYTNKDREVVFHIPSILVVGLLVLAGLVINALPSLELNRIIEESLFENRYSYTRQWESKPVSLAEGSRLKVDNQLGSILIKPSQDGELHAMAKIISYGPNEEKATASADKFEVTVEEGSTTRIFTSLSEAARRTPGEVILAVEAPPGLTLELAGGNGEIEAGNLSGNMNINSLHGDVIVSNLDGSLEVKGENGRLTAVGISGDLKLTSENGEVRVENPKGSVKVESRNGLVELISELPLEKVYDLRSVNGALTLTIPGQSSLELEARTSNGSISVAGKGPEPDPGVKGYELKLGAGKGQAKLSTQNGPIELNIN</sequence>
<evidence type="ECO:0000313" key="4">
    <source>
        <dbReference type="EMBL" id="TEB07521.1"/>
    </source>
</evidence>
<evidence type="ECO:0000256" key="1">
    <source>
        <dbReference type="SAM" id="Phobius"/>
    </source>
</evidence>
<keyword evidence="1" id="KW-0472">Membrane</keyword>
<dbReference type="InterPro" id="IPR043726">
    <property type="entry name" value="LiaI-LiaF-like_TM1"/>
</dbReference>
<dbReference type="Pfam" id="PF13349">
    <property type="entry name" value="DUF4097"/>
    <property type="match status" value="1"/>
</dbReference>
<dbReference type="RefSeq" id="WP_190239386.1">
    <property type="nucleotide sequence ID" value="NZ_QFGA01000001.1"/>
</dbReference>
<evidence type="ECO:0008006" key="6">
    <source>
        <dbReference type="Google" id="ProtNLM"/>
    </source>
</evidence>
<dbReference type="Pfam" id="PF18917">
    <property type="entry name" value="LiaI-LiaF-like_TM1"/>
    <property type="match status" value="1"/>
</dbReference>
<comment type="caution">
    <text evidence="4">The sequence shown here is derived from an EMBL/GenBank/DDBJ whole genome shotgun (WGS) entry which is preliminary data.</text>
</comment>
<accession>A0A4Y7RFG4</accession>
<gene>
    <name evidence="4" type="ORF">Psch_01075</name>
</gene>
<feature type="transmembrane region" description="Helical" evidence="1">
    <location>
        <begin position="36"/>
        <end position="54"/>
    </location>
</feature>
<feature type="domain" description="LiaI-LiaF-like transmembrane region" evidence="3">
    <location>
        <begin position="10"/>
        <end position="53"/>
    </location>
</feature>
<proteinExistence type="predicted"/>
<feature type="domain" description="DUF4097" evidence="2">
    <location>
        <begin position="123"/>
        <end position="365"/>
    </location>
</feature>
<feature type="transmembrane region" description="Helical" evidence="1">
    <location>
        <begin position="66"/>
        <end position="87"/>
    </location>
</feature>
<evidence type="ECO:0000259" key="2">
    <source>
        <dbReference type="Pfam" id="PF13349"/>
    </source>
</evidence>
<reference evidence="4 5" key="1">
    <citation type="journal article" date="2018" name="Environ. Microbiol.">
        <title>Novel energy conservation strategies and behaviour of Pelotomaculum schinkii driving syntrophic propionate catabolism.</title>
        <authorList>
            <person name="Hidalgo-Ahumada C.A.P."/>
            <person name="Nobu M.K."/>
            <person name="Narihiro T."/>
            <person name="Tamaki H."/>
            <person name="Liu W.T."/>
            <person name="Kamagata Y."/>
            <person name="Stams A.J.M."/>
            <person name="Imachi H."/>
            <person name="Sousa D.Z."/>
        </authorList>
    </citation>
    <scope>NUCLEOTIDE SEQUENCE [LARGE SCALE GENOMIC DNA]</scope>
    <source>
        <strain evidence="4 5">HH</strain>
    </source>
</reference>
<organism evidence="4 5">
    <name type="scientific">Pelotomaculum schinkii</name>
    <dbReference type="NCBI Taxonomy" id="78350"/>
    <lineage>
        <taxon>Bacteria</taxon>
        <taxon>Bacillati</taxon>
        <taxon>Bacillota</taxon>
        <taxon>Clostridia</taxon>
        <taxon>Eubacteriales</taxon>
        <taxon>Desulfotomaculaceae</taxon>
        <taxon>Pelotomaculum</taxon>
    </lineage>
</organism>
<dbReference type="InterPro" id="IPR025164">
    <property type="entry name" value="Toastrack_DUF4097"/>
</dbReference>
<name>A0A4Y7RFG4_9FIRM</name>
<dbReference type="Proteomes" id="UP000298324">
    <property type="component" value="Unassembled WGS sequence"/>
</dbReference>
<keyword evidence="1" id="KW-0812">Transmembrane</keyword>
<protein>
    <recommendedName>
        <fullName evidence="6">Adhesin domain-containing protein</fullName>
    </recommendedName>
</protein>
<evidence type="ECO:0000313" key="5">
    <source>
        <dbReference type="Proteomes" id="UP000298324"/>
    </source>
</evidence>
<dbReference type="EMBL" id="QFGA01000001">
    <property type="protein sequence ID" value="TEB07521.1"/>
    <property type="molecule type" value="Genomic_DNA"/>
</dbReference>
<evidence type="ECO:0000259" key="3">
    <source>
        <dbReference type="Pfam" id="PF18917"/>
    </source>
</evidence>
<dbReference type="AlphaFoldDB" id="A0A4Y7RFG4"/>
<keyword evidence="1" id="KW-1133">Transmembrane helix</keyword>
<feature type="transmembrane region" description="Helical" evidence="1">
    <location>
        <begin position="12"/>
        <end position="30"/>
    </location>
</feature>